<evidence type="ECO:0000256" key="6">
    <source>
        <dbReference type="SAM" id="Phobius"/>
    </source>
</evidence>
<evidence type="ECO:0000256" key="4">
    <source>
        <dbReference type="ARBA" id="ARBA00022989"/>
    </source>
</evidence>
<proteinExistence type="predicted"/>
<protein>
    <submittedName>
        <fullName evidence="7">Unannotated protein</fullName>
    </submittedName>
</protein>
<gene>
    <name evidence="7" type="ORF">UFOPK3522_01137</name>
</gene>
<feature type="transmembrane region" description="Helical" evidence="6">
    <location>
        <begin position="177"/>
        <end position="195"/>
    </location>
</feature>
<evidence type="ECO:0000256" key="5">
    <source>
        <dbReference type="ARBA" id="ARBA00023136"/>
    </source>
</evidence>
<keyword evidence="5 6" id="KW-0472">Membrane</keyword>
<comment type="subcellular location">
    <subcellularLocation>
        <location evidence="1">Cell membrane</location>
        <topology evidence="1">Multi-pass membrane protein</topology>
    </subcellularLocation>
</comment>
<dbReference type="Pfam" id="PF02653">
    <property type="entry name" value="BPD_transp_2"/>
    <property type="match status" value="1"/>
</dbReference>
<dbReference type="CDD" id="cd06580">
    <property type="entry name" value="TM_PBP1_transp_TpRbsC_like"/>
    <property type="match status" value="1"/>
</dbReference>
<feature type="transmembrane region" description="Helical" evidence="6">
    <location>
        <begin position="133"/>
        <end position="156"/>
    </location>
</feature>
<evidence type="ECO:0000313" key="7">
    <source>
        <dbReference type="EMBL" id="CAB4345624.1"/>
    </source>
</evidence>
<keyword evidence="3 6" id="KW-0812">Transmembrane</keyword>
<dbReference type="GO" id="GO:0005886">
    <property type="term" value="C:plasma membrane"/>
    <property type="evidence" value="ECO:0007669"/>
    <property type="project" value="UniProtKB-SubCell"/>
</dbReference>
<dbReference type="GO" id="GO:0022857">
    <property type="term" value="F:transmembrane transporter activity"/>
    <property type="evidence" value="ECO:0007669"/>
    <property type="project" value="InterPro"/>
</dbReference>
<accession>A0A6J5ZSE2</accession>
<dbReference type="PANTHER" id="PTHR43370">
    <property type="entry name" value="SUGAR ABC TRANSPORTER INTEGRAL MEMBRANE PROTEIN-RELATED"/>
    <property type="match status" value="1"/>
</dbReference>
<name>A0A6J5ZSE2_9ZZZZ</name>
<sequence>MNIGALGVTAFLVRAIWEGGNAPQVPGFSAFHFPILADAPFLGVAIFQQSIFVYVALVLALISWWALMKTGWGLRMRGCGEDPLACESLGIPVKRLRWQAMLICGGCAGLGGVFLALGQLLTFSDGMSGGRGFIALAVVIIARWSPMLAIPSALLFGVVEAFALRVQSSDLNVPPELMLALPYVATIVVYAIVVGRSNPPAALGRTYVRQ</sequence>
<organism evidence="7">
    <name type="scientific">freshwater metagenome</name>
    <dbReference type="NCBI Taxonomy" id="449393"/>
    <lineage>
        <taxon>unclassified sequences</taxon>
        <taxon>metagenomes</taxon>
        <taxon>ecological metagenomes</taxon>
    </lineage>
</organism>
<dbReference type="InterPro" id="IPR001851">
    <property type="entry name" value="ABC_transp_permease"/>
</dbReference>
<evidence type="ECO:0000256" key="3">
    <source>
        <dbReference type="ARBA" id="ARBA00022692"/>
    </source>
</evidence>
<dbReference type="EMBL" id="CAESAO010000106">
    <property type="protein sequence ID" value="CAB4345624.1"/>
    <property type="molecule type" value="Genomic_DNA"/>
</dbReference>
<evidence type="ECO:0000256" key="2">
    <source>
        <dbReference type="ARBA" id="ARBA00022475"/>
    </source>
</evidence>
<keyword evidence="2" id="KW-1003">Cell membrane</keyword>
<dbReference type="AlphaFoldDB" id="A0A6J5ZSE2"/>
<evidence type="ECO:0000256" key="1">
    <source>
        <dbReference type="ARBA" id="ARBA00004651"/>
    </source>
</evidence>
<feature type="transmembrane region" description="Helical" evidence="6">
    <location>
        <begin position="100"/>
        <end position="121"/>
    </location>
</feature>
<reference evidence="7" key="1">
    <citation type="submission" date="2020-05" db="EMBL/GenBank/DDBJ databases">
        <authorList>
            <person name="Chiriac C."/>
            <person name="Salcher M."/>
            <person name="Ghai R."/>
            <person name="Kavagutti S V."/>
        </authorList>
    </citation>
    <scope>NUCLEOTIDE SEQUENCE</scope>
</reference>
<feature type="transmembrane region" description="Helical" evidence="6">
    <location>
        <begin position="39"/>
        <end position="67"/>
    </location>
</feature>
<dbReference type="PANTHER" id="PTHR43370:SF1">
    <property type="entry name" value="GUANOSINE ABC TRANSPORTER PERMEASE PROTEIN NUPQ"/>
    <property type="match status" value="1"/>
</dbReference>
<keyword evidence="4 6" id="KW-1133">Transmembrane helix</keyword>